<evidence type="ECO:0000256" key="2">
    <source>
        <dbReference type="ARBA" id="ARBA00010631"/>
    </source>
</evidence>
<evidence type="ECO:0000256" key="6">
    <source>
        <dbReference type="SAM" id="Phobius"/>
    </source>
</evidence>
<feature type="transmembrane region" description="Helical" evidence="6">
    <location>
        <begin position="92"/>
        <end position="110"/>
    </location>
</feature>
<evidence type="ECO:0000256" key="5">
    <source>
        <dbReference type="ARBA" id="ARBA00023136"/>
    </source>
</evidence>
<dbReference type="AlphaFoldDB" id="A0A7U4M1H9"/>
<feature type="transmembrane region" description="Helical" evidence="6">
    <location>
        <begin position="122"/>
        <end position="145"/>
    </location>
</feature>
<dbReference type="OrthoDB" id="5417332at2"/>
<sequence>MEHKTDKWLIFLYGVFAYIVGLTGQIWFILYISDWNVVSNNVDMPQEISLGMALLIDIALILLFGLQHSGMARRGFKRMVTRMIPKVSERSTYVLLSGVVFIVMCLYYQPIDGYVWKVENGWLKWLLEAGFVFGWGLSVYASFIINHFELFGLEQVYFYLTGKEAKPIAFKEKQLYRYLRHPIQLGVLMGMWFTPAMSYGHLVLSIGFTVYIFIGLYFEEKDLVREMGEVYADYKKRVAMMFPFWK</sequence>
<dbReference type="EMBL" id="CP011308">
    <property type="protein sequence ID" value="AKF25149.1"/>
    <property type="molecule type" value="Genomic_DNA"/>
</dbReference>
<dbReference type="PANTHER" id="PTHR31040">
    <property type="entry name" value="NURIM"/>
    <property type="match status" value="1"/>
</dbReference>
<evidence type="ECO:0000256" key="3">
    <source>
        <dbReference type="ARBA" id="ARBA00022692"/>
    </source>
</evidence>
<keyword evidence="5 6" id="KW-0472">Membrane</keyword>
<dbReference type="Proteomes" id="UP000034444">
    <property type="component" value="Chromosome"/>
</dbReference>
<dbReference type="GO" id="GO:0016020">
    <property type="term" value="C:membrane"/>
    <property type="evidence" value="ECO:0007669"/>
    <property type="project" value="UniProtKB-SubCell"/>
</dbReference>
<evidence type="ECO:0000256" key="4">
    <source>
        <dbReference type="ARBA" id="ARBA00022989"/>
    </source>
</evidence>
<organism evidence="7 8">
    <name type="scientific">Sulfurovum lithotrophicum</name>
    <dbReference type="NCBI Taxonomy" id="206403"/>
    <lineage>
        <taxon>Bacteria</taxon>
        <taxon>Pseudomonadati</taxon>
        <taxon>Campylobacterota</taxon>
        <taxon>Epsilonproteobacteria</taxon>
        <taxon>Campylobacterales</taxon>
        <taxon>Sulfurovaceae</taxon>
        <taxon>Sulfurovum</taxon>
    </lineage>
</organism>
<proteinExistence type="inferred from homology"/>
<feature type="transmembrane region" description="Helical" evidence="6">
    <location>
        <begin position="9"/>
        <end position="30"/>
    </location>
</feature>
<keyword evidence="4 6" id="KW-1133">Transmembrane helix</keyword>
<accession>A0A7U4M1H9</accession>
<dbReference type="PANTHER" id="PTHR31040:SF1">
    <property type="entry name" value="NURIM"/>
    <property type="match status" value="1"/>
</dbReference>
<keyword evidence="3 6" id="KW-0812">Transmembrane</keyword>
<reference evidence="7 8" key="1">
    <citation type="submission" date="2015-04" db="EMBL/GenBank/DDBJ databases">
        <title>Complete genome sequence of Sulfurovum lithotrophicum ATCC BAA-797T.</title>
        <authorList>
            <person name="Ahn J."/>
            <person name="Park G."/>
            <person name="Jeon W."/>
            <person name="Jang Y."/>
            <person name="Jang M."/>
            <person name="Lee H."/>
            <person name="Lee H."/>
        </authorList>
    </citation>
    <scope>NUCLEOTIDE SEQUENCE [LARGE SCALE GENOMIC DNA]</scope>
    <source>
        <strain evidence="8">ATCC BAA-797 / 42BKT</strain>
    </source>
</reference>
<evidence type="ECO:0000313" key="7">
    <source>
        <dbReference type="EMBL" id="AKF25149.1"/>
    </source>
</evidence>
<comment type="similarity">
    <text evidence="2">Belongs to the nurim family.</text>
</comment>
<gene>
    <name evidence="7" type="ORF">YH65_06895</name>
</gene>
<dbReference type="KEGG" id="slh:YH65_06895"/>
<name>A0A7U4M1H9_9BACT</name>
<protein>
    <recommendedName>
        <fullName evidence="9">Methanethiol S-methyltransferase</fullName>
    </recommendedName>
</protein>
<reference evidence="8" key="2">
    <citation type="journal article" date="2017" name="Stand. Genomic Sci.">
        <title>Complete genome sequence of the sulfur-oxidizing chemolithoautotrophic Sulfurovum lithotrophicum 42BKTT.</title>
        <authorList>
            <person name="Jeon W."/>
            <person name="Priscilla L."/>
            <person name="Park G."/>
            <person name="Lee H."/>
            <person name="Lee N."/>
            <person name="Lee D."/>
            <person name="Kwon H."/>
            <person name="Ahn I."/>
            <person name="Lee C."/>
            <person name="Lee H."/>
            <person name="Ahn J."/>
        </authorList>
    </citation>
    <scope>NUCLEOTIDE SEQUENCE [LARGE SCALE GENOMIC DNA]</scope>
    <source>
        <strain evidence="8">ATCC BAA-797 / 42BKT</strain>
    </source>
</reference>
<keyword evidence="8" id="KW-1185">Reference proteome</keyword>
<comment type="subcellular location">
    <subcellularLocation>
        <location evidence="1">Membrane</location>
        <topology evidence="1">Multi-pass membrane protein</topology>
    </subcellularLocation>
</comment>
<dbReference type="Gene3D" id="1.20.120.1630">
    <property type="match status" value="1"/>
</dbReference>
<dbReference type="InterPro" id="IPR033580">
    <property type="entry name" value="Nurim-like"/>
</dbReference>
<feature type="transmembrane region" description="Helical" evidence="6">
    <location>
        <begin position="50"/>
        <end position="71"/>
    </location>
</feature>
<evidence type="ECO:0000313" key="8">
    <source>
        <dbReference type="Proteomes" id="UP000034444"/>
    </source>
</evidence>
<evidence type="ECO:0008006" key="9">
    <source>
        <dbReference type="Google" id="ProtNLM"/>
    </source>
</evidence>
<evidence type="ECO:0000256" key="1">
    <source>
        <dbReference type="ARBA" id="ARBA00004141"/>
    </source>
</evidence>
<feature type="transmembrane region" description="Helical" evidence="6">
    <location>
        <begin position="199"/>
        <end position="218"/>
    </location>
</feature>